<evidence type="ECO:0000256" key="4">
    <source>
        <dbReference type="ARBA" id="ARBA00022454"/>
    </source>
</evidence>
<dbReference type="GO" id="GO:0000070">
    <property type="term" value="P:mitotic sister chromatid segregation"/>
    <property type="evidence" value="ECO:0007669"/>
    <property type="project" value="TreeGrafter"/>
</dbReference>
<comment type="similarity">
    <text evidence="3">Belongs to the borealin family.</text>
</comment>
<feature type="domain" description="Borealin C-terminal" evidence="12">
    <location>
        <begin position="217"/>
        <end position="328"/>
    </location>
</feature>
<gene>
    <name evidence="13" type="primary">Cdca8</name>
    <name evidence="13" type="ORF">AWC38_SpisGene9580</name>
</gene>
<evidence type="ECO:0000256" key="10">
    <source>
        <dbReference type="SAM" id="MobiDB-lite"/>
    </source>
</evidence>
<evidence type="ECO:0000256" key="7">
    <source>
        <dbReference type="ARBA" id="ARBA00023242"/>
    </source>
</evidence>
<comment type="subcellular location">
    <subcellularLocation>
        <location evidence="2">Chromosome</location>
        <location evidence="2">Centromere</location>
    </subcellularLocation>
    <subcellularLocation>
        <location evidence="1">Nucleus</location>
    </subcellularLocation>
</comment>
<dbReference type="GO" id="GO:0000775">
    <property type="term" value="C:chromosome, centromeric region"/>
    <property type="evidence" value="ECO:0007669"/>
    <property type="project" value="UniProtKB-SubCell"/>
</dbReference>
<evidence type="ECO:0000313" key="13">
    <source>
        <dbReference type="EMBL" id="PFX25770.1"/>
    </source>
</evidence>
<reference evidence="14" key="1">
    <citation type="journal article" date="2017" name="bioRxiv">
        <title>Comparative analysis of the genomes of Stylophora pistillata and Acropora digitifera provides evidence for extensive differences between species of corals.</title>
        <authorList>
            <person name="Voolstra C.R."/>
            <person name="Li Y."/>
            <person name="Liew Y.J."/>
            <person name="Baumgarten S."/>
            <person name="Zoccola D."/>
            <person name="Flot J.-F."/>
            <person name="Tambutte S."/>
            <person name="Allemand D."/>
            <person name="Aranda M."/>
        </authorList>
    </citation>
    <scope>NUCLEOTIDE SEQUENCE [LARGE SCALE GENOMIC DNA]</scope>
</reference>
<dbReference type="GO" id="GO:0005634">
    <property type="term" value="C:nucleus"/>
    <property type="evidence" value="ECO:0007669"/>
    <property type="project" value="UniProtKB-SubCell"/>
</dbReference>
<dbReference type="PANTHER" id="PTHR16040:SF7">
    <property type="entry name" value="AUSTRALIN, ISOFORM A-RELATED"/>
    <property type="match status" value="1"/>
</dbReference>
<dbReference type="AlphaFoldDB" id="A0A2B4SAD1"/>
<keyword evidence="4" id="KW-0158">Chromosome</keyword>
<dbReference type="InterPro" id="IPR046466">
    <property type="entry name" value="Borealin_C"/>
</dbReference>
<name>A0A2B4SAD1_STYPI</name>
<evidence type="ECO:0000313" key="14">
    <source>
        <dbReference type="Proteomes" id="UP000225706"/>
    </source>
</evidence>
<dbReference type="Proteomes" id="UP000225706">
    <property type="component" value="Unassembled WGS sequence"/>
</dbReference>
<keyword evidence="6" id="KW-0498">Mitosis</keyword>
<proteinExistence type="inferred from homology"/>
<dbReference type="InterPro" id="IPR018867">
    <property type="entry name" value="Cell_div_borealin"/>
</dbReference>
<evidence type="ECO:0000256" key="6">
    <source>
        <dbReference type="ARBA" id="ARBA00022776"/>
    </source>
</evidence>
<comment type="caution">
    <text evidence="13">The sequence shown here is derived from an EMBL/GenBank/DDBJ whole genome shotgun (WGS) entry which is preliminary data.</text>
</comment>
<keyword evidence="5" id="KW-0132">Cell division</keyword>
<feature type="region of interest" description="Disordered" evidence="10">
    <location>
        <begin position="173"/>
        <end position="221"/>
    </location>
</feature>
<evidence type="ECO:0000256" key="2">
    <source>
        <dbReference type="ARBA" id="ARBA00004584"/>
    </source>
</evidence>
<dbReference type="Pfam" id="PF10444">
    <property type="entry name" value="Nbl1_Borealin_N"/>
    <property type="match status" value="1"/>
</dbReference>
<keyword evidence="9" id="KW-0137">Centromere</keyword>
<keyword evidence="7" id="KW-0539">Nucleus</keyword>
<organism evidence="13 14">
    <name type="scientific">Stylophora pistillata</name>
    <name type="common">Smooth cauliflower coral</name>
    <dbReference type="NCBI Taxonomy" id="50429"/>
    <lineage>
        <taxon>Eukaryota</taxon>
        <taxon>Metazoa</taxon>
        <taxon>Cnidaria</taxon>
        <taxon>Anthozoa</taxon>
        <taxon>Hexacorallia</taxon>
        <taxon>Scleractinia</taxon>
        <taxon>Astrocoeniina</taxon>
        <taxon>Pocilloporidae</taxon>
        <taxon>Stylophora</taxon>
    </lineage>
</organism>
<accession>A0A2B4SAD1</accession>
<dbReference type="GO" id="GO:0051233">
    <property type="term" value="C:spindle midzone"/>
    <property type="evidence" value="ECO:0007669"/>
    <property type="project" value="TreeGrafter"/>
</dbReference>
<feature type="region of interest" description="Disordered" evidence="10">
    <location>
        <begin position="1"/>
        <end position="29"/>
    </location>
</feature>
<dbReference type="InterPro" id="IPR018851">
    <property type="entry name" value="Borealin_N"/>
</dbReference>
<dbReference type="Pfam" id="PF10512">
    <property type="entry name" value="Borealin"/>
    <property type="match status" value="1"/>
</dbReference>
<dbReference type="STRING" id="50429.A0A2B4SAD1"/>
<feature type="domain" description="Borealin N-terminal" evidence="11">
    <location>
        <begin position="36"/>
        <end position="91"/>
    </location>
</feature>
<dbReference type="GO" id="GO:0032133">
    <property type="term" value="C:chromosome passenger complex"/>
    <property type="evidence" value="ECO:0007669"/>
    <property type="project" value="TreeGrafter"/>
</dbReference>
<dbReference type="EMBL" id="LSMT01000142">
    <property type="protein sequence ID" value="PFX25770.1"/>
    <property type="molecule type" value="Genomic_DNA"/>
</dbReference>
<sequence length="336" mass="37272">MPRRRGTRKNQTSRMRPVLPEGDLDSSMSINERKAKLDTYLKDLNTQVQERVETMKARGYEMICKVKGAFSLEILKLPMNIRKMKLSDYEAQGGEVNETALNEASNLLTEMTRSVLQPTTKAATRDPFTELGNLPLKFNTPSGVKVKSEDHMGNVKLSEPELLEPTTAQRTLRPRKRKGMSPGTVDKNTRSAKTRKTKDNITVVPPSTGRRTSKRTQSKAQFATPAVREIPYSNTPMVTPKFDPRLPVTPALLREPKVGESIMSLNGSPIVNSAPAPNTPQLSISLGNGRRIQLHPTSNLSPSQSTILNDAARKNVELLQLKLSQLLAMPNPAQKK</sequence>
<evidence type="ECO:0000256" key="3">
    <source>
        <dbReference type="ARBA" id="ARBA00009914"/>
    </source>
</evidence>
<dbReference type="GO" id="GO:0051301">
    <property type="term" value="P:cell division"/>
    <property type="evidence" value="ECO:0007669"/>
    <property type="project" value="UniProtKB-KW"/>
</dbReference>
<dbReference type="Gene3D" id="6.10.250.1900">
    <property type="match status" value="1"/>
</dbReference>
<keyword evidence="8" id="KW-0131">Cell cycle</keyword>
<evidence type="ECO:0000256" key="5">
    <source>
        <dbReference type="ARBA" id="ARBA00022618"/>
    </source>
</evidence>
<protein>
    <submittedName>
        <fullName evidence="13">Borealin</fullName>
    </submittedName>
</protein>
<dbReference type="PANTHER" id="PTHR16040">
    <property type="entry name" value="AUSTRALIN, ISOFORM A-RELATED"/>
    <property type="match status" value="1"/>
</dbReference>
<dbReference type="OrthoDB" id="6360905at2759"/>
<keyword evidence="14" id="KW-1185">Reference proteome</keyword>
<evidence type="ECO:0000259" key="12">
    <source>
        <dbReference type="Pfam" id="PF10512"/>
    </source>
</evidence>
<evidence type="ECO:0000256" key="9">
    <source>
        <dbReference type="ARBA" id="ARBA00023328"/>
    </source>
</evidence>
<evidence type="ECO:0000256" key="1">
    <source>
        <dbReference type="ARBA" id="ARBA00004123"/>
    </source>
</evidence>
<evidence type="ECO:0000256" key="8">
    <source>
        <dbReference type="ARBA" id="ARBA00023306"/>
    </source>
</evidence>
<evidence type="ECO:0000259" key="11">
    <source>
        <dbReference type="Pfam" id="PF10444"/>
    </source>
</evidence>